<dbReference type="Pfam" id="PF12770">
    <property type="entry name" value="CHAT"/>
    <property type="match status" value="1"/>
</dbReference>
<gene>
    <name evidence="2" type="ORF">IAA73_01225</name>
</gene>
<proteinExistence type="predicted"/>
<sequence>MFYERPYAKEIFRLLWQPFQGHVKEGATVYYVPSQLFFQVALEAIPMEDGSLLGEHYRFVRLSSAREIVKVSDTIPIDLTGTNPNAVLYGGLQYDIEPKLMAEESSKYDVPSLLVLRDGVLRGDSIYRELPETEKEVEAIKEILEAHRLSVKKYIGPYGTEESFVSLNNCPPQILHIATHGFYYTPDAAKEVGYLRGYTDAMSLSGLVLSGGNAVWQNKELPDGVLGGILTAADITRLNLEGVEMAVLSACQTGQGKATSEGLFGLQRAFKKAGVKTIVMTLWSVSDVVTKEFMVKFYENLAGKSFVWNKRHAFEQAKSYIRTKYPDPFYWAGFVMLD</sequence>
<dbReference type="AlphaFoldDB" id="A0A9D9HRM0"/>
<evidence type="ECO:0000313" key="2">
    <source>
        <dbReference type="EMBL" id="MBO8458947.1"/>
    </source>
</evidence>
<name>A0A9D9HRM0_9BACT</name>
<feature type="domain" description="CHAT" evidence="1">
    <location>
        <begin position="6"/>
        <end position="336"/>
    </location>
</feature>
<reference evidence="2" key="1">
    <citation type="submission" date="2020-10" db="EMBL/GenBank/DDBJ databases">
        <authorList>
            <person name="Gilroy R."/>
        </authorList>
    </citation>
    <scope>NUCLEOTIDE SEQUENCE</scope>
    <source>
        <strain evidence="2">G3-3990</strain>
    </source>
</reference>
<dbReference type="Proteomes" id="UP000823641">
    <property type="component" value="Unassembled WGS sequence"/>
</dbReference>
<accession>A0A9D9HRM0</accession>
<dbReference type="EMBL" id="JADIMG010000008">
    <property type="protein sequence ID" value="MBO8458947.1"/>
    <property type="molecule type" value="Genomic_DNA"/>
</dbReference>
<dbReference type="PANTHER" id="PTHR10098">
    <property type="entry name" value="RAPSYN-RELATED"/>
    <property type="match status" value="1"/>
</dbReference>
<protein>
    <submittedName>
        <fullName evidence="2">CHAT domain-containing protein</fullName>
    </submittedName>
</protein>
<reference evidence="2" key="2">
    <citation type="journal article" date="2021" name="PeerJ">
        <title>Extensive microbial diversity within the chicken gut microbiome revealed by metagenomics and culture.</title>
        <authorList>
            <person name="Gilroy R."/>
            <person name="Ravi A."/>
            <person name="Getino M."/>
            <person name="Pursley I."/>
            <person name="Horton D.L."/>
            <person name="Alikhan N.F."/>
            <person name="Baker D."/>
            <person name="Gharbi K."/>
            <person name="Hall N."/>
            <person name="Watson M."/>
            <person name="Adriaenssens E.M."/>
            <person name="Foster-Nyarko E."/>
            <person name="Jarju S."/>
            <person name="Secka A."/>
            <person name="Antonio M."/>
            <person name="Oren A."/>
            <person name="Chaudhuri R.R."/>
            <person name="La Ragione R."/>
            <person name="Hildebrand F."/>
            <person name="Pallen M.J."/>
        </authorList>
    </citation>
    <scope>NUCLEOTIDE SEQUENCE</scope>
    <source>
        <strain evidence="2">G3-3990</strain>
    </source>
</reference>
<comment type="caution">
    <text evidence="2">The sequence shown here is derived from an EMBL/GenBank/DDBJ whole genome shotgun (WGS) entry which is preliminary data.</text>
</comment>
<evidence type="ECO:0000313" key="3">
    <source>
        <dbReference type="Proteomes" id="UP000823641"/>
    </source>
</evidence>
<evidence type="ECO:0000259" key="1">
    <source>
        <dbReference type="Pfam" id="PF12770"/>
    </source>
</evidence>
<dbReference type="InterPro" id="IPR024983">
    <property type="entry name" value="CHAT_dom"/>
</dbReference>
<dbReference type="PANTHER" id="PTHR10098:SF108">
    <property type="entry name" value="TETRATRICOPEPTIDE REPEAT PROTEIN 28"/>
    <property type="match status" value="1"/>
</dbReference>
<organism evidence="2 3">
    <name type="scientific">Candidatus Gallipaludibacter merdavium</name>
    <dbReference type="NCBI Taxonomy" id="2840839"/>
    <lineage>
        <taxon>Bacteria</taxon>
        <taxon>Pseudomonadati</taxon>
        <taxon>Bacteroidota</taxon>
        <taxon>Bacteroidia</taxon>
        <taxon>Bacteroidales</taxon>
        <taxon>Candidatus Gallipaludibacter</taxon>
    </lineage>
</organism>